<keyword evidence="12" id="KW-0812">Transmembrane</keyword>
<dbReference type="GO" id="GO:0005737">
    <property type="term" value="C:cytoplasm"/>
    <property type="evidence" value="ECO:0007669"/>
    <property type="project" value="TreeGrafter"/>
</dbReference>
<keyword evidence="9" id="KW-0009">Actin-binding</keyword>
<reference evidence="14 15" key="1">
    <citation type="submission" date="2020-08" db="EMBL/GenBank/DDBJ databases">
        <authorList>
            <person name="Hejnol A."/>
        </authorList>
    </citation>
    <scope>NUCLEOTIDE SEQUENCE [LARGE SCALE GENOMIC DNA]</scope>
</reference>
<feature type="transmembrane region" description="Helical" evidence="12">
    <location>
        <begin position="1360"/>
        <end position="1383"/>
    </location>
</feature>
<proteinExistence type="inferred from homology"/>
<dbReference type="GO" id="GO:0015629">
    <property type="term" value="C:actin cytoskeleton"/>
    <property type="evidence" value="ECO:0007669"/>
    <property type="project" value="TreeGrafter"/>
</dbReference>
<dbReference type="SUPFAM" id="SSF49313">
    <property type="entry name" value="Cadherin-like"/>
    <property type="match status" value="4"/>
</dbReference>
<evidence type="ECO:0000256" key="9">
    <source>
        <dbReference type="ARBA" id="ARBA00023203"/>
    </source>
</evidence>
<evidence type="ECO:0000256" key="3">
    <source>
        <dbReference type="ARBA" id="ARBA00008418"/>
    </source>
</evidence>
<dbReference type="Pfam" id="PF00626">
    <property type="entry name" value="Gelsolin"/>
    <property type="match status" value="5"/>
</dbReference>
<dbReference type="PANTHER" id="PTHR11977:SF123">
    <property type="entry name" value="GELSOLIN"/>
    <property type="match status" value="1"/>
</dbReference>
<dbReference type="EMBL" id="CAJFCJ010000020">
    <property type="protein sequence ID" value="CAD5124039.1"/>
    <property type="molecule type" value="Genomic_DNA"/>
</dbReference>
<dbReference type="PANTHER" id="PTHR11977">
    <property type="entry name" value="VILLIN"/>
    <property type="match status" value="1"/>
</dbReference>
<evidence type="ECO:0000256" key="8">
    <source>
        <dbReference type="ARBA" id="ARBA00023136"/>
    </source>
</evidence>
<feature type="domain" description="Cadherin" evidence="13">
    <location>
        <begin position="1043"/>
        <end position="1145"/>
    </location>
</feature>
<protein>
    <submittedName>
        <fullName evidence="14">DgyrCDS12347</fullName>
    </submittedName>
</protein>
<dbReference type="PRINTS" id="PR00205">
    <property type="entry name" value="CADHERIN"/>
</dbReference>
<dbReference type="GO" id="GO:0007156">
    <property type="term" value="P:homophilic cell adhesion via plasma membrane adhesion molecules"/>
    <property type="evidence" value="ECO:0007669"/>
    <property type="project" value="InterPro"/>
</dbReference>
<keyword evidence="6" id="KW-0677">Repeat</keyword>
<dbReference type="GO" id="GO:0008154">
    <property type="term" value="P:actin polymerization or depolymerization"/>
    <property type="evidence" value="ECO:0007669"/>
    <property type="project" value="TreeGrafter"/>
</dbReference>
<evidence type="ECO:0000256" key="4">
    <source>
        <dbReference type="ARBA" id="ARBA00022467"/>
    </source>
</evidence>
<dbReference type="SMART" id="SM00112">
    <property type="entry name" value="CA"/>
    <property type="match status" value="3"/>
</dbReference>
<dbReference type="GO" id="GO:0005886">
    <property type="term" value="C:plasma membrane"/>
    <property type="evidence" value="ECO:0007669"/>
    <property type="project" value="InterPro"/>
</dbReference>
<dbReference type="FunFam" id="3.40.20.10:FF:000002">
    <property type="entry name" value="Gelsolin"/>
    <property type="match status" value="1"/>
</dbReference>
<evidence type="ECO:0000256" key="1">
    <source>
        <dbReference type="ARBA" id="ARBA00004245"/>
    </source>
</evidence>
<evidence type="ECO:0000313" key="14">
    <source>
        <dbReference type="EMBL" id="CAD5124039.1"/>
    </source>
</evidence>
<dbReference type="Proteomes" id="UP000549394">
    <property type="component" value="Unassembled WGS sequence"/>
</dbReference>
<feature type="domain" description="Cadherin" evidence="13">
    <location>
        <begin position="1208"/>
        <end position="1319"/>
    </location>
</feature>
<dbReference type="GO" id="GO:0051016">
    <property type="term" value="P:barbed-end actin filament capping"/>
    <property type="evidence" value="ECO:0007669"/>
    <property type="project" value="TreeGrafter"/>
</dbReference>
<keyword evidence="4" id="KW-0117">Actin capping</keyword>
<evidence type="ECO:0000256" key="11">
    <source>
        <dbReference type="PROSITE-ProRule" id="PRU00043"/>
    </source>
</evidence>
<evidence type="ECO:0000256" key="6">
    <source>
        <dbReference type="ARBA" id="ARBA00022737"/>
    </source>
</evidence>
<dbReference type="CDD" id="cd11291">
    <property type="entry name" value="gelsolin_S6_like"/>
    <property type="match status" value="1"/>
</dbReference>
<dbReference type="GO" id="GO:0005546">
    <property type="term" value="F:phosphatidylinositol-4,5-bisphosphate binding"/>
    <property type="evidence" value="ECO:0007669"/>
    <property type="project" value="TreeGrafter"/>
</dbReference>
<keyword evidence="5" id="KW-0963">Cytoplasm</keyword>
<dbReference type="InterPro" id="IPR020894">
    <property type="entry name" value="Cadherin_CS"/>
</dbReference>
<dbReference type="PRINTS" id="PR00597">
    <property type="entry name" value="GELSOLIN"/>
</dbReference>
<dbReference type="GO" id="GO:0051014">
    <property type="term" value="P:actin filament severing"/>
    <property type="evidence" value="ECO:0007669"/>
    <property type="project" value="TreeGrafter"/>
</dbReference>
<name>A0A7I8W685_9ANNE</name>
<dbReference type="CDD" id="cd11289">
    <property type="entry name" value="gelsolin_S2_like"/>
    <property type="match status" value="1"/>
</dbReference>
<dbReference type="SMART" id="SM00262">
    <property type="entry name" value="GEL"/>
    <property type="match status" value="6"/>
</dbReference>
<dbReference type="SUPFAM" id="SSF55753">
    <property type="entry name" value="Actin depolymerizing proteins"/>
    <property type="match status" value="6"/>
</dbReference>
<evidence type="ECO:0000256" key="7">
    <source>
        <dbReference type="ARBA" id="ARBA00022837"/>
    </source>
</evidence>
<dbReference type="Gene3D" id="3.40.20.10">
    <property type="entry name" value="Severin"/>
    <property type="match status" value="6"/>
</dbReference>
<keyword evidence="10" id="KW-0206">Cytoskeleton</keyword>
<accession>A0A7I8W685</accession>
<evidence type="ECO:0000256" key="10">
    <source>
        <dbReference type="ARBA" id="ARBA00023212"/>
    </source>
</evidence>
<dbReference type="FunFam" id="3.40.20.10:FF:000005">
    <property type="entry name" value="Gelsolin"/>
    <property type="match status" value="1"/>
</dbReference>
<evidence type="ECO:0000259" key="13">
    <source>
        <dbReference type="PROSITE" id="PS50268"/>
    </source>
</evidence>
<keyword evidence="12" id="KW-1133">Transmembrane helix</keyword>
<keyword evidence="7 11" id="KW-0106">Calcium</keyword>
<dbReference type="InterPro" id="IPR015919">
    <property type="entry name" value="Cadherin-like_sf"/>
</dbReference>
<evidence type="ECO:0000256" key="12">
    <source>
        <dbReference type="SAM" id="Phobius"/>
    </source>
</evidence>
<dbReference type="PROSITE" id="PS00232">
    <property type="entry name" value="CADHERIN_1"/>
    <property type="match status" value="2"/>
</dbReference>
<evidence type="ECO:0000256" key="5">
    <source>
        <dbReference type="ARBA" id="ARBA00022490"/>
    </source>
</evidence>
<keyword evidence="15" id="KW-1185">Reference proteome</keyword>
<dbReference type="CDD" id="cd11304">
    <property type="entry name" value="Cadherin_repeat"/>
    <property type="match status" value="4"/>
</dbReference>
<dbReference type="PROSITE" id="PS50268">
    <property type="entry name" value="CADHERIN_2"/>
    <property type="match status" value="4"/>
</dbReference>
<dbReference type="InterPro" id="IPR007123">
    <property type="entry name" value="Gelsolin-like_dom"/>
</dbReference>
<dbReference type="CDD" id="cd11290">
    <property type="entry name" value="gelsolin_S1_like"/>
    <property type="match status" value="1"/>
</dbReference>
<dbReference type="CDD" id="cd11288">
    <property type="entry name" value="gelsolin_S5_like"/>
    <property type="match status" value="1"/>
</dbReference>
<organism evidence="14 15">
    <name type="scientific">Dimorphilus gyrociliatus</name>
    <dbReference type="NCBI Taxonomy" id="2664684"/>
    <lineage>
        <taxon>Eukaryota</taxon>
        <taxon>Metazoa</taxon>
        <taxon>Spiralia</taxon>
        <taxon>Lophotrochozoa</taxon>
        <taxon>Annelida</taxon>
        <taxon>Polychaeta</taxon>
        <taxon>Polychaeta incertae sedis</taxon>
        <taxon>Dinophilidae</taxon>
        <taxon>Dimorphilus</taxon>
    </lineage>
</organism>
<feature type="domain" description="Cadherin" evidence="13">
    <location>
        <begin position="1146"/>
        <end position="1207"/>
    </location>
</feature>
<dbReference type="Pfam" id="PF00028">
    <property type="entry name" value="Cadherin"/>
    <property type="match status" value="1"/>
</dbReference>
<gene>
    <name evidence="14" type="ORF">DGYR_LOCUS11640</name>
</gene>
<comment type="similarity">
    <text evidence="3">Belongs to the villin/gelsolin family.</text>
</comment>
<dbReference type="OrthoDB" id="6375767at2759"/>
<evidence type="ECO:0000256" key="2">
    <source>
        <dbReference type="ARBA" id="ARBA00004370"/>
    </source>
</evidence>
<dbReference type="InterPro" id="IPR029006">
    <property type="entry name" value="ADF-H/Gelsolin-like_dom_sf"/>
</dbReference>
<comment type="caution">
    <text evidence="14">The sequence shown here is derived from an EMBL/GenBank/DDBJ whole genome shotgun (WGS) entry which is preliminary data.</text>
</comment>
<sequence>MNGEVTVEVHPALQGSGEAEGLEIWRIESFEPVKQEKSTFGKFYEGDSYVILSTKKLSGQSKFEYHIHFWLGKKSTQDELGSAAIRAVELDEYLSGSATQHREAQGHESKLFLSYFKEGIKYVRGGVKSGFNEVDLTKFEKRLFQVKGKRNVRVEQVECKCGSLNQGDVFILDCGPNIFVWIGPKSSKIEKIKGTNIARKIRDDEKAGRSHIHIVDKDWDTNELFFKSLGSRDKTIKAAEAGGDDMDMIRMAEREMTLYKVLLDDNKPVIEEVTVRPFKRAMLKSENCYVLDSGFGGIFVWTGKKCPFETRKKVWKGVHTFIAERGFPAWINVTRVVEDGESPIFQQYFIDWAQDDAVMPKEIKGNVASQNYEEFDGSKLHSSAPKLKDFMPDDGNGSVQVWRIENFNMVSVPEEAYGFFFGGDSYVILYTYEKNGKKNYIIYFWQGLKSSTDEKGTSALKAIELDDKLGGEAVQMRVVMNKEPAHFMKIFKGKVVYFMGGHVSGFRNVHDRDNYDPNATILYHVRSDSVDSTKAVQVEARASKLNSNDIFVIETLKNVGVWIGKYANEQEIEMAKLMCEYLAPERGQPIVYEEGSETAQFWDVLGGKESYYTGPAKKQSMTMPTRLFHCSNASGKFIVEEIVEYSQQDLEEDDVMILDNYDEVFIWIGNGANDFEKREALKTAYSYLNSDPTGRNENNTMIIVVKQGFEPPQFTGHFHPWDTDLWNHGLTFDEILKEVGEENAGINLLEDEVKKYTSFYPLDVLQRKLPPEGVDVTCKELFDFVQAMFKFFWILLIIKPELILGKCVSLSDEYLCDISENAKIGTTILSFNANEFTDIETSKFSDYFKLETYALKTNKIFDLAVITDGPVIPIPDNPNICEIEPKPDSLVDENVDSVTIRLIKGAKNLSVPLKLKIQKIFSKAPEFCSQSLSLSISEAAPIGTTIIGLVGLAYDPDFKGRVQTYSIESNEEEKVSIRGDNMQQLKLILTKEFNYDKGDREYNFTLVAIDNSKNTSSTTFTLIIQDADDQNPAFTQFEYFFNYTEEEDYLIEENMTKRNFLQAFDEDIEINQTIYYSIEDQDMEGIFSINKQTGEIIPLIKFDREVNESFSFIAKAYQIDKPDLRKAFARVHIKILDVNDNPPEMMEKEYSVSINENLNEGAILLQVRANDKDIVYAKEYLTNELRESSRSRVAISLIDVNDNNPEFTNENFKFKIPNSIKLIEEFPRLTVEATDRDSNLNGLVNYVIVPDHNIFNINPLNGHIFPRHVYNLTENLTISLNVKVIDQSKNLNERRSNFRTIFLLSTNETLRVSSTLPNDDAFTTEKGVTDISTLFSTESPDINRTCTIINEIRNEESNKLIYIIIICLLSILCCTLLISLILLKVEKIKEKNNISDEWTQCSISDENSNKIEIIPTCNTISIVDTNEVLTIPMCNGEDIISPCDTILVQTDHTANIRLREKSESFRSEDTQIDLSIDNDPISDIEDCEMNEIERRSLKELFAEESILSVYELADGKDEAIKAPVFSTV</sequence>
<keyword evidence="8 12" id="KW-0472">Membrane</keyword>
<evidence type="ECO:0000313" key="15">
    <source>
        <dbReference type="Proteomes" id="UP000549394"/>
    </source>
</evidence>
<dbReference type="Gene3D" id="2.60.40.60">
    <property type="entry name" value="Cadherins"/>
    <property type="match status" value="4"/>
</dbReference>
<dbReference type="InterPro" id="IPR007122">
    <property type="entry name" value="Villin/Gelsolin"/>
</dbReference>
<feature type="domain" description="Cadherin" evidence="13">
    <location>
        <begin position="928"/>
        <end position="1034"/>
    </location>
</feature>
<comment type="subcellular location">
    <subcellularLocation>
        <location evidence="1">Cytoplasm</location>
        <location evidence="1">Cytoskeleton</location>
    </subcellularLocation>
    <subcellularLocation>
        <location evidence="2">Membrane</location>
    </subcellularLocation>
</comment>
<dbReference type="InterPro" id="IPR002126">
    <property type="entry name" value="Cadherin-like_dom"/>
</dbReference>
<dbReference type="FunFam" id="3.40.20.10:FF:000001">
    <property type="entry name" value="Gelsolin"/>
    <property type="match status" value="1"/>
</dbReference>
<dbReference type="GO" id="GO:0005509">
    <property type="term" value="F:calcium ion binding"/>
    <property type="evidence" value="ECO:0007669"/>
    <property type="project" value="UniProtKB-UniRule"/>
</dbReference>
<dbReference type="CDD" id="cd11293">
    <property type="entry name" value="gelsolin_S4_like"/>
    <property type="match status" value="1"/>
</dbReference>
<dbReference type="GO" id="GO:0051015">
    <property type="term" value="F:actin filament binding"/>
    <property type="evidence" value="ECO:0007669"/>
    <property type="project" value="InterPro"/>
</dbReference>